<dbReference type="InterPro" id="IPR025406">
    <property type="entry name" value="DUF4132"/>
</dbReference>
<dbReference type="RefSeq" id="WP_235031944.1">
    <property type="nucleotide sequence ID" value="NZ_FNVU01000003.1"/>
</dbReference>
<accession>A0A1H5XK02</accession>
<name>A0A1H5XK02_9ACTN</name>
<sequence>MIRRWYGLLAGGTFPRTLNGPTNDPLEPRRLGRALRRAAALDERNIARALSEKRNRPVTRGEKLLARLPEAERRRIALRLQEERRGLEALDQEVVVGEALARIHCGWSAAETHRLFRLATRSSRADHPPRWTFWSAQCLELPLAALGELRTSEHAAFAPYLRVALAARLGCHAVVVAGLPQDAMEAYNERLRRPLGLPYNVDELLPPADPFAASVRCALGPDLYLPPALALVDACARLTEVRPTYAWLGRTRELLQSSPRAAGLLVPMLRAARGEPLDCTDARRHRGEFGEPSGRLLVGLAWAACMSDDSAVVRELGDSLLAVDRDLSGEGAAFFLRGGIAALAALAGEPAVGRHRRALGDPPAHVQGAARELLQQMWHLLVPGGVRALDVPVGEYLAIFRIGSDGSVELLFRNAAGRLLSRTPSKVRQRDPALHGALRARLTALRDEVTTYRGLLAERLHGDPGRPAGSWSAAHLDDPLFEPLTRALVWEADTPEGPVLGMPARRGRSSAWVLRDLRGRFHKLTETTSVRLWDPATSDAAEVSAWASAVRRRGLRQPVPQLPG</sequence>
<organism evidence="2 3">
    <name type="scientific">Actinacidiphila yanglinensis</name>
    <dbReference type="NCBI Taxonomy" id="310779"/>
    <lineage>
        <taxon>Bacteria</taxon>
        <taxon>Bacillati</taxon>
        <taxon>Actinomycetota</taxon>
        <taxon>Actinomycetes</taxon>
        <taxon>Kitasatosporales</taxon>
        <taxon>Streptomycetaceae</taxon>
        <taxon>Actinacidiphila</taxon>
    </lineage>
</organism>
<dbReference type="AlphaFoldDB" id="A0A1H5XK02"/>
<evidence type="ECO:0000313" key="2">
    <source>
        <dbReference type="EMBL" id="SEG11556.1"/>
    </source>
</evidence>
<feature type="domain" description="DUF4132" evidence="1">
    <location>
        <begin position="417"/>
        <end position="562"/>
    </location>
</feature>
<protein>
    <recommendedName>
        <fullName evidence="1">DUF4132 domain-containing protein</fullName>
    </recommendedName>
</protein>
<reference evidence="2 3" key="1">
    <citation type="submission" date="2016-10" db="EMBL/GenBank/DDBJ databases">
        <authorList>
            <person name="de Groot N.N."/>
        </authorList>
    </citation>
    <scope>NUCLEOTIDE SEQUENCE [LARGE SCALE GENOMIC DNA]</scope>
    <source>
        <strain evidence="2 3">CGMCC 4.2023</strain>
    </source>
</reference>
<dbReference type="Pfam" id="PF13569">
    <property type="entry name" value="DUF4132"/>
    <property type="match status" value="1"/>
</dbReference>
<dbReference type="Proteomes" id="UP000236754">
    <property type="component" value="Unassembled WGS sequence"/>
</dbReference>
<proteinExistence type="predicted"/>
<dbReference type="EMBL" id="FNVU01000003">
    <property type="protein sequence ID" value="SEG11556.1"/>
    <property type="molecule type" value="Genomic_DNA"/>
</dbReference>
<evidence type="ECO:0000313" key="3">
    <source>
        <dbReference type="Proteomes" id="UP000236754"/>
    </source>
</evidence>
<evidence type="ECO:0000259" key="1">
    <source>
        <dbReference type="Pfam" id="PF13569"/>
    </source>
</evidence>
<keyword evidence="3" id="KW-1185">Reference proteome</keyword>
<gene>
    <name evidence="2" type="ORF">SAMN05216223_103281</name>
</gene>